<gene>
    <name evidence="1" type="ORF">EMCG_00539</name>
</gene>
<reference evidence="2" key="1">
    <citation type="journal article" date="2015" name="PLoS Genet.">
        <title>The dynamic genome and transcriptome of the human fungal pathogen Blastomyces and close relative Emmonsia.</title>
        <authorList>
            <person name="Munoz J.F."/>
            <person name="Gauthier G.M."/>
            <person name="Desjardins C.A."/>
            <person name="Gallo J.E."/>
            <person name="Holder J."/>
            <person name="Sullivan T.D."/>
            <person name="Marty A.J."/>
            <person name="Carmen J.C."/>
            <person name="Chen Z."/>
            <person name="Ding L."/>
            <person name="Gujja S."/>
            <person name="Magrini V."/>
            <person name="Misas E."/>
            <person name="Mitreva M."/>
            <person name="Priest M."/>
            <person name="Saif S."/>
            <person name="Whiston E.A."/>
            <person name="Young S."/>
            <person name="Zeng Q."/>
            <person name="Goldman W.E."/>
            <person name="Mardis E.R."/>
            <person name="Taylor J.W."/>
            <person name="McEwen J.G."/>
            <person name="Clay O.K."/>
            <person name="Klein B.S."/>
            <person name="Cuomo C.A."/>
        </authorList>
    </citation>
    <scope>NUCLEOTIDE SEQUENCE [LARGE SCALE GENOMIC DNA]</scope>
    <source>
        <strain evidence="2">UAMH 3008</strain>
    </source>
</reference>
<dbReference type="AlphaFoldDB" id="A0A0G2J838"/>
<organism evidence="1 2">
    <name type="scientific">[Emmonsia] crescens</name>
    <dbReference type="NCBI Taxonomy" id="73230"/>
    <lineage>
        <taxon>Eukaryota</taxon>
        <taxon>Fungi</taxon>
        <taxon>Dikarya</taxon>
        <taxon>Ascomycota</taxon>
        <taxon>Pezizomycotina</taxon>
        <taxon>Eurotiomycetes</taxon>
        <taxon>Eurotiomycetidae</taxon>
        <taxon>Onygenales</taxon>
        <taxon>Ajellomycetaceae</taxon>
        <taxon>Emergomyces</taxon>
    </lineage>
</organism>
<evidence type="ECO:0000313" key="1">
    <source>
        <dbReference type="EMBL" id="KKZ61556.1"/>
    </source>
</evidence>
<dbReference type="VEuPathDB" id="FungiDB:EMCG_00539"/>
<proteinExistence type="predicted"/>
<name>A0A0G2J838_9EURO</name>
<sequence length="53" mass="6021">MIAIEGHETKSLIQGYLLNQLSGLALQPCALHSLLPRIFHRVQDYEEERAFGI</sequence>
<protein>
    <submittedName>
        <fullName evidence="1">Uncharacterized protein</fullName>
    </submittedName>
</protein>
<accession>A0A0G2J838</accession>
<dbReference type="Proteomes" id="UP000034164">
    <property type="component" value="Unassembled WGS sequence"/>
</dbReference>
<dbReference type="EMBL" id="LCZI01001269">
    <property type="protein sequence ID" value="KKZ61556.1"/>
    <property type="molecule type" value="Genomic_DNA"/>
</dbReference>
<comment type="caution">
    <text evidence="1">The sequence shown here is derived from an EMBL/GenBank/DDBJ whole genome shotgun (WGS) entry which is preliminary data.</text>
</comment>
<evidence type="ECO:0000313" key="2">
    <source>
        <dbReference type="Proteomes" id="UP000034164"/>
    </source>
</evidence>